<keyword evidence="14" id="KW-1185">Reference proteome</keyword>
<dbReference type="Proteomes" id="UP000271098">
    <property type="component" value="Unassembled WGS sequence"/>
</dbReference>
<keyword evidence="11" id="KW-0472">Membrane</keyword>
<evidence type="ECO:0000256" key="1">
    <source>
        <dbReference type="ARBA" id="ARBA00004401"/>
    </source>
</evidence>
<dbReference type="GO" id="GO:0005576">
    <property type="term" value="C:extracellular region"/>
    <property type="evidence" value="ECO:0007669"/>
    <property type="project" value="UniProtKB-SubCell"/>
</dbReference>
<name>A0A183EJK7_9BILA</name>
<feature type="region of interest" description="Disordered" evidence="12">
    <location>
        <begin position="130"/>
        <end position="165"/>
    </location>
</feature>
<feature type="compositionally biased region" description="Basic and acidic residues" evidence="12">
    <location>
        <begin position="138"/>
        <end position="153"/>
    </location>
</feature>
<organism evidence="15">
    <name type="scientific">Gongylonema pulchrum</name>
    <dbReference type="NCBI Taxonomy" id="637853"/>
    <lineage>
        <taxon>Eukaryota</taxon>
        <taxon>Metazoa</taxon>
        <taxon>Ecdysozoa</taxon>
        <taxon>Nematoda</taxon>
        <taxon>Chromadorea</taxon>
        <taxon>Rhabditida</taxon>
        <taxon>Spirurina</taxon>
        <taxon>Spiruromorpha</taxon>
        <taxon>Spiruroidea</taxon>
        <taxon>Gongylonematidae</taxon>
        <taxon>Gongylonema</taxon>
    </lineage>
</organism>
<evidence type="ECO:0000256" key="6">
    <source>
        <dbReference type="ARBA" id="ARBA00022475"/>
    </source>
</evidence>
<dbReference type="GO" id="GO:0005789">
    <property type="term" value="C:endoplasmic reticulum membrane"/>
    <property type="evidence" value="ECO:0007669"/>
    <property type="project" value="UniProtKB-SubCell"/>
</dbReference>
<evidence type="ECO:0000256" key="9">
    <source>
        <dbReference type="ARBA" id="ARBA00022824"/>
    </source>
</evidence>
<comment type="subcellular location">
    <subcellularLocation>
        <location evidence="1">Cell membrane</location>
        <topology evidence="1">Single-pass type II membrane protein</topology>
    </subcellularLocation>
    <subcellularLocation>
        <location evidence="3">Endoplasmic reticulum membrane</location>
        <topology evidence="3">Single-pass type II membrane protein</topology>
    </subcellularLocation>
    <subcellularLocation>
        <location evidence="2">Secreted</location>
        <location evidence="2">Extracellular exosome</location>
    </subcellularLocation>
</comment>
<reference evidence="15" key="1">
    <citation type="submission" date="2016-06" db="UniProtKB">
        <authorList>
            <consortium name="WormBaseParasite"/>
        </authorList>
    </citation>
    <scope>IDENTIFICATION</scope>
</reference>
<evidence type="ECO:0000256" key="11">
    <source>
        <dbReference type="ARBA" id="ARBA00023136"/>
    </source>
</evidence>
<dbReference type="PANTHER" id="PTHR32510">
    <property type="entry name" value="TRANSMEMBRANE PROTEIN 98"/>
    <property type="match status" value="1"/>
</dbReference>
<keyword evidence="7" id="KW-0964">Secreted</keyword>
<reference evidence="13 14" key="2">
    <citation type="submission" date="2018-11" db="EMBL/GenBank/DDBJ databases">
        <authorList>
            <consortium name="Pathogen Informatics"/>
        </authorList>
    </citation>
    <scope>NUCLEOTIDE SEQUENCE [LARGE SCALE GENOMIC DNA]</scope>
</reference>
<evidence type="ECO:0000256" key="2">
    <source>
        <dbReference type="ARBA" id="ARBA00004550"/>
    </source>
</evidence>
<evidence type="ECO:0000256" key="4">
    <source>
        <dbReference type="ARBA" id="ARBA00011024"/>
    </source>
</evidence>
<evidence type="ECO:0000256" key="7">
    <source>
        <dbReference type="ARBA" id="ARBA00022525"/>
    </source>
</evidence>
<evidence type="ECO:0000256" key="8">
    <source>
        <dbReference type="ARBA" id="ARBA00022692"/>
    </source>
</evidence>
<keyword evidence="10" id="KW-1133">Transmembrane helix</keyword>
<evidence type="ECO:0000256" key="12">
    <source>
        <dbReference type="SAM" id="MobiDB-lite"/>
    </source>
</evidence>
<evidence type="ECO:0000256" key="5">
    <source>
        <dbReference type="ARBA" id="ARBA00014380"/>
    </source>
</evidence>
<dbReference type="Gene3D" id="1.20.1410.10">
    <property type="entry name" value="I/LWEQ domain"/>
    <property type="match status" value="1"/>
</dbReference>
<evidence type="ECO:0000313" key="13">
    <source>
        <dbReference type="EMBL" id="VDN37599.1"/>
    </source>
</evidence>
<dbReference type="InterPro" id="IPR029668">
    <property type="entry name" value="TMEM98"/>
</dbReference>
<accession>A0A183EJK7</accession>
<dbReference type="OrthoDB" id="5978425at2759"/>
<sequence>MLQHCVVILKLCHALTKKLSTIQLNSVTPKLNKQILNATARIMPRFDDLMRAMAANHVDIRLLEARASSLVSTCWMLAFPFTVISPKHLNALDRLLYHLEQNATAAATAAGKNNIPDGKPLLQPLATVIEETSLMESSTDRNDSTTESQHSDEAPADPGAPVTPS</sequence>
<protein>
    <recommendedName>
        <fullName evidence="5">Transmembrane protein 98</fullName>
    </recommendedName>
</protein>
<dbReference type="EMBL" id="UYRT01091932">
    <property type="protein sequence ID" value="VDN37599.1"/>
    <property type="molecule type" value="Genomic_DNA"/>
</dbReference>
<evidence type="ECO:0000313" key="15">
    <source>
        <dbReference type="WBParaSite" id="GPUH_0002117301-mRNA-1"/>
    </source>
</evidence>
<proteinExistence type="inferred from homology"/>
<keyword evidence="6" id="KW-1003">Cell membrane</keyword>
<dbReference type="AlphaFoldDB" id="A0A183EJK7"/>
<keyword evidence="8" id="KW-0812">Transmembrane</keyword>
<dbReference type="GO" id="GO:0005886">
    <property type="term" value="C:plasma membrane"/>
    <property type="evidence" value="ECO:0007669"/>
    <property type="project" value="UniProtKB-SubCell"/>
</dbReference>
<dbReference type="WBParaSite" id="GPUH_0002117301-mRNA-1">
    <property type="protein sequence ID" value="GPUH_0002117301-mRNA-1"/>
    <property type="gene ID" value="GPUH_0002117301"/>
</dbReference>
<comment type="similarity">
    <text evidence="4">Belongs to the TMEM98 family.</text>
</comment>
<dbReference type="PANTHER" id="PTHR32510:SF3">
    <property type="entry name" value="TRANSMEMBRANE PROTEIN 98"/>
    <property type="match status" value="1"/>
</dbReference>
<evidence type="ECO:0000256" key="10">
    <source>
        <dbReference type="ARBA" id="ARBA00022989"/>
    </source>
</evidence>
<keyword evidence="9" id="KW-0256">Endoplasmic reticulum</keyword>
<gene>
    <name evidence="13" type="ORF">GPUH_LOCUS21148</name>
</gene>
<evidence type="ECO:0000256" key="3">
    <source>
        <dbReference type="ARBA" id="ARBA00004648"/>
    </source>
</evidence>
<evidence type="ECO:0000313" key="14">
    <source>
        <dbReference type="Proteomes" id="UP000271098"/>
    </source>
</evidence>